<keyword evidence="12" id="KW-0675">Receptor</keyword>
<name>A0A7I8KWR6_SPIIN</name>
<dbReference type="InterPro" id="IPR038408">
    <property type="entry name" value="GNK2_sf"/>
</dbReference>
<dbReference type="SMART" id="SM00220">
    <property type="entry name" value="S_TKc"/>
    <property type="match status" value="1"/>
</dbReference>
<feature type="domain" description="Gnk2-homologous" evidence="19">
    <location>
        <begin position="142"/>
        <end position="244"/>
    </location>
</feature>
<keyword evidence="21" id="KW-1185">Reference proteome</keyword>
<feature type="region of interest" description="Disordered" evidence="15">
    <location>
        <begin position="604"/>
        <end position="643"/>
    </location>
</feature>
<evidence type="ECO:0000313" key="21">
    <source>
        <dbReference type="Proteomes" id="UP000663760"/>
    </source>
</evidence>
<organism evidence="20 21">
    <name type="scientific">Spirodela intermedia</name>
    <name type="common">Intermediate duckweed</name>
    <dbReference type="NCBI Taxonomy" id="51605"/>
    <lineage>
        <taxon>Eukaryota</taxon>
        <taxon>Viridiplantae</taxon>
        <taxon>Streptophyta</taxon>
        <taxon>Embryophyta</taxon>
        <taxon>Tracheophyta</taxon>
        <taxon>Spermatophyta</taxon>
        <taxon>Magnoliopsida</taxon>
        <taxon>Liliopsida</taxon>
        <taxon>Araceae</taxon>
        <taxon>Lemnoideae</taxon>
        <taxon>Spirodela</taxon>
    </lineage>
</organism>
<keyword evidence="10 16" id="KW-1133">Transmembrane helix</keyword>
<dbReference type="GO" id="GO:0016020">
    <property type="term" value="C:membrane"/>
    <property type="evidence" value="ECO:0007669"/>
    <property type="project" value="UniProtKB-SubCell"/>
</dbReference>
<evidence type="ECO:0000256" key="13">
    <source>
        <dbReference type="ARBA" id="ARBA00023180"/>
    </source>
</evidence>
<keyword evidence="9 14" id="KW-0067">ATP-binding</keyword>
<dbReference type="Pfam" id="PF01657">
    <property type="entry name" value="Stress-antifung"/>
    <property type="match status" value="2"/>
</dbReference>
<keyword evidence="11 16" id="KW-0472">Membrane</keyword>
<dbReference type="Pfam" id="PF00069">
    <property type="entry name" value="Pkinase"/>
    <property type="match status" value="1"/>
</dbReference>
<dbReference type="EMBL" id="LR746272">
    <property type="protein sequence ID" value="CAA7402257.1"/>
    <property type="molecule type" value="Genomic_DNA"/>
</dbReference>
<dbReference type="InterPro" id="IPR011009">
    <property type="entry name" value="Kinase-like_dom_sf"/>
</dbReference>
<dbReference type="FunFam" id="3.30.200.20:FF:001208">
    <property type="entry name" value="Putative DUF26-domain receptor-like protein kinase family protein"/>
    <property type="match status" value="1"/>
</dbReference>
<keyword evidence="6" id="KW-0677">Repeat</keyword>
<dbReference type="FunFam" id="1.10.510.10:FF:000336">
    <property type="entry name" value="Cysteine-rich receptor-like protein kinase 2"/>
    <property type="match status" value="1"/>
</dbReference>
<dbReference type="InterPro" id="IPR008271">
    <property type="entry name" value="Ser/Thr_kinase_AS"/>
</dbReference>
<evidence type="ECO:0000256" key="2">
    <source>
        <dbReference type="ARBA" id="ARBA00022527"/>
    </source>
</evidence>
<dbReference type="InterPro" id="IPR002902">
    <property type="entry name" value="GNK2"/>
</dbReference>
<keyword evidence="4 16" id="KW-0812">Transmembrane</keyword>
<evidence type="ECO:0000256" key="11">
    <source>
        <dbReference type="ARBA" id="ARBA00023136"/>
    </source>
</evidence>
<evidence type="ECO:0000256" key="16">
    <source>
        <dbReference type="SAM" id="Phobius"/>
    </source>
</evidence>
<dbReference type="InterPro" id="IPR052059">
    <property type="entry name" value="CR_Ser/Thr_kinase"/>
</dbReference>
<dbReference type="PROSITE" id="PS00108">
    <property type="entry name" value="PROTEIN_KINASE_ST"/>
    <property type="match status" value="1"/>
</dbReference>
<keyword evidence="13" id="KW-0325">Glycoprotein</keyword>
<keyword evidence="2" id="KW-0723">Serine/threonine-protein kinase</keyword>
<dbReference type="InterPro" id="IPR000719">
    <property type="entry name" value="Prot_kinase_dom"/>
</dbReference>
<proteinExistence type="predicted"/>
<dbReference type="CDD" id="cd14066">
    <property type="entry name" value="STKc_IRAK"/>
    <property type="match status" value="1"/>
</dbReference>
<evidence type="ECO:0000313" key="20">
    <source>
        <dbReference type="EMBL" id="CAA7402257.1"/>
    </source>
</evidence>
<dbReference type="InterPro" id="IPR017441">
    <property type="entry name" value="Protein_kinase_ATP_BS"/>
</dbReference>
<gene>
    <name evidence="20" type="ORF">SI8410_09012935</name>
</gene>
<feature type="domain" description="Protein kinase" evidence="18">
    <location>
        <begin position="327"/>
        <end position="611"/>
    </location>
</feature>
<keyword evidence="7 14" id="KW-0547">Nucleotide-binding</keyword>
<evidence type="ECO:0000256" key="10">
    <source>
        <dbReference type="ARBA" id="ARBA00022989"/>
    </source>
</evidence>
<dbReference type="PROSITE" id="PS51473">
    <property type="entry name" value="GNK2"/>
    <property type="match status" value="2"/>
</dbReference>
<evidence type="ECO:0000256" key="8">
    <source>
        <dbReference type="ARBA" id="ARBA00022777"/>
    </source>
</evidence>
<dbReference type="FunFam" id="3.30.430.20:FF:000015">
    <property type="entry name" value="Cysteine-rich receptor-like protein kinase 3"/>
    <property type="match status" value="1"/>
</dbReference>
<accession>A0A7I8KWR6</accession>
<feature type="binding site" evidence="14">
    <location>
        <position position="355"/>
    </location>
    <ligand>
        <name>ATP</name>
        <dbReference type="ChEBI" id="CHEBI:30616"/>
    </ligand>
</feature>
<feature type="transmembrane region" description="Helical" evidence="16">
    <location>
        <begin position="263"/>
        <end position="287"/>
    </location>
</feature>
<dbReference type="PROSITE" id="PS00107">
    <property type="entry name" value="PROTEIN_KINASE_ATP"/>
    <property type="match status" value="1"/>
</dbReference>
<evidence type="ECO:0000256" key="7">
    <source>
        <dbReference type="ARBA" id="ARBA00022741"/>
    </source>
</evidence>
<feature type="domain" description="Gnk2-homologous" evidence="19">
    <location>
        <begin position="28"/>
        <end position="135"/>
    </location>
</feature>
<feature type="chain" id="PRO_5029802842" evidence="17">
    <location>
        <begin position="24"/>
        <end position="643"/>
    </location>
</feature>
<dbReference type="GO" id="GO:0004674">
    <property type="term" value="F:protein serine/threonine kinase activity"/>
    <property type="evidence" value="ECO:0007669"/>
    <property type="project" value="UniProtKB-KW"/>
</dbReference>
<evidence type="ECO:0000256" key="17">
    <source>
        <dbReference type="SAM" id="SignalP"/>
    </source>
</evidence>
<dbReference type="OrthoDB" id="1908121at2759"/>
<evidence type="ECO:0000256" key="9">
    <source>
        <dbReference type="ARBA" id="ARBA00022840"/>
    </source>
</evidence>
<dbReference type="AlphaFoldDB" id="A0A7I8KWR6"/>
<dbReference type="SUPFAM" id="SSF56112">
    <property type="entry name" value="Protein kinase-like (PK-like)"/>
    <property type="match status" value="1"/>
</dbReference>
<dbReference type="Gene3D" id="3.30.430.20">
    <property type="entry name" value="Gnk2 domain, C-X8-C-X2-C motif"/>
    <property type="match status" value="2"/>
</dbReference>
<reference evidence="20" key="1">
    <citation type="submission" date="2020-02" db="EMBL/GenBank/DDBJ databases">
        <authorList>
            <person name="Scholz U."/>
            <person name="Mascher M."/>
            <person name="Fiebig A."/>
        </authorList>
    </citation>
    <scope>NUCLEOTIDE SEQUENCE</scope>
</reference>
<dbReference type="Gene3D" id="3.30.200.20">
    <property type="entry name" value="Phosphorylase Kinase, domain 1"/>
    <property type="match status" value="1"/>
</dbReference>
<feature type="compositionally biased region" description="Low complexity" evidence="15">
    <location>
        <begin position="618"/>
        <end position="643"/>
    </location>
</feature>
<dbReference type="Proteomes" id="UP000663760">
    <property type="component" value="Chromosome 9"/>
</dbReference>
<dbReference type="CDD" id="cd23509">
    <property type="entry name" value="Gnk2-like"/>
    <property type="match status" value="2"/>
</dbReference>
<evidence type="ECO:0000256" key="15">
    <source>
        <dbReference type="SAM" id="MobiDB-lite"/>
    </source>
</evidence>
<dbReference type="GO" id="GO:0005524">
    <property type="term" value="F:ATP binding"/>
    <property type="evidence" value="ECO:0007669"/>
    <property type="project" value="UniProtKB-UniRule"/>
</dbReference>
<evidence type="ECO:0000256" key="1">
    <source>
        <dbReference type="ARBA" id="ARBA00004167"/>
    </source>
</evidence>
<comment type="subcellular location">
    <subcellularLocation>
        <location evidence="1">Membrane</location>
        <topology evidence="1">Single-pass membrane protein</topology>
    </subcellularLocation>
</comment>
<protein>
    <submittedName>
        <fullName evidence="20">Uncharacterized protein</fullName>
    </submittedName>
</protein>
<evidence type="ECO:0000256" key="3">
    <source>
        <dbReference type="ARBA" id="ARBA00022679"/>
    </source>
</evidence>
<dbReference type="PANTHER" id="PTHR47973">
    <property type="entry name" value="CYSTEINE-RICH RECEPTOR-LIKE PROTEIN KINASE 3"/>
    <property type="match status" value="1"/>
</dbReference>
<evidence type="ECO:0000259" key="18">
    <source>
        <dbReference type="PROSITE" id="PS50011"/>
    </source>
</evidence>
<evidence type="ECO:0000256" key="4">
    <source>
        <dbReference type="ARBA" id="ARBA00022692"/>
    </source>
</evidence>
<keyword evidence="8" id="KW-0418">Kinase</keyword>
<feature type="signal peptide" evidence="17">
    <location>
        <begin position="1"/>
        <end position="23"/>
    </location>
</feature>
<evidence type="ECO:0000256" key="6">
    <source>
        <dbReference type="ARBA" id="ARBA00022737"/>
    </source>
</evidence>
<dbReference type="PROSITE" id="PS50011">
    <property type="entry name" value="PROTEIN_KINASE_DOM"/>
    <property type="match status" value="1"/>
</dbReference>
<sequence>MGSTFPILLAISFLISAIAPSLSDPRISQAALVCGNRTADSRHRQAFVENFLSVLNSVTPQIASRRFAWASEGKTRNDSVFAFGECLKDLSRRDCDLCFATCKTLILRCLPFQMATRGGRNYLDGCYLRYEDYDFSGEAVSPEDRTACGNVTSGGDHGAFAENALWLVGNLSSAAPENDGFFVGAVEKGDSRVYGLAQCWENVNRSSCRLCLKAAAKAVSSCVPMTEGRAMNSGCYMRYSSAKFYNNSGEDAAADSENNGGGLAIVLAVVFSVVAAVMIVSSAAFFLRRRMIKRRLVRKQLGALAAAVNKSNLNFKYELLEKATNYFDNSNKLGQGGSGSVFKGVLADGKTVAVKRLVFNTRQWVDEFFNEVNLISGVHHKNLVGLLGCSITGPESLLVYEYVPNKSLHHHLSDSRCAQNLSWAARYRIILGAAEGLAFLHEESPSKIIHRDIKLSNILLDEHYNAKIADFGLARLIPDDKSHLSTGIAGTLGYMAPEYLVRGKLTEKADVYSFGVVVIEIVCGKRKTPRAAPDPLSVLQTVWKLHTAGRLAEAVDPSLEGAFDAEEAVRVLQIGLLCAQASAELRPAMSAVVRMLRQGEPIPAPAQPPFLRSNPDGVSFGASSSSAPSSSVNSITVSEVDPR</sequence>
<keyword evidence="3" id="KW-0808">Transferase</keyword>
<evidence type="ECO:0000256" key="5">
    <source>
        <dbReference type="ARBA" id="ARBA00022729"/>
    </source>
</evidence>
<keyword evidence="5 17" id="KW-0732">Signal</keyword>
<evidence type="ECO:0000259" key="19">
    <source>
        <dbReference type="PROSITE" id="PS51473"/>
    </source>
</evidence>
<evidence type="ECO:0000256" key="12">
    <source>
        <dbReference type="ARBA" id="ARBA00023170"/>
    </source>
</evidence>
<evidence type="ECO:0000256" key="14">
    <source>
        <dbReference type="PROSITE-ProRule" id="PRU10141"/>
    </source>
</evidence>
<dbReference type="Gene3D" id="1.10.510.10">
    <property type="entry name" value="Transferase(Phosphotransferase) domain 1"/>
    <property type="match status" value="1"/>
</dbReference>